<dbReference type="Pfam" id="PF01435">
    <property type="entry name" value="Peptidase_M48"/>
    <property type="match status" value="2"/>
</dbReference>
<dbReference type="InterPro" id="IPR051156">
    <property type="entry name" value="Mito/Outer_Membr_Metalloprot"/>
</dbReference>
<evidence type="ECO:0000256" key="2">
    <source>
        <dbReference type="ARBA" id="ARBA00022723"/>
    </source>
</evidence>
<keyword evidence="4 6" id="KW-0862">Zinc</keyword>
<dbReference type="InterPro" id="IPR041489">
    <property type="entry name" value="PDZ_6"/>
</dbReference>
<dbReference type="Proteomes" id="UP000292347">
    <property type="component" value="Unassembled WGS sequence"/>
</dbReference>
<gene>
    <name evidence="10" type="ORF">EO081_03320</name>
</gene>
<dbReference type="GO" id="GO:0016020">
    <property type="term" value="C:membrane"/>
    <property type="evidence" value="ECO:0007669"/>
    <property type="project" value="TreeGrafter"/>
</dbReference>
<evidence type="ECO:0000313" key="11">
    <source>
        <dbReference type="Proteomes" id="UP000292347"/>
    </source>
</evidence>
<evidence type="ECO:0000256" key="4">
    <source>
        <dbReference type="ARBA" id="ARBA00022833"/>
    </source>
</evidence>
<dbReference type="EMBL" id="SDPT01000001">
    <property type="protein sequence ID" value="RXZ34711.1"/>
    <property type="molecule type" value="Genomic_DNA"/>
</dbReference>
<evidence type="ECO:0000259" key="8">
    <source>
        <dbReference type="Pfam" id="PF01435"/>
    </source>
</evidence>
<dbReference type="InterPro" id="IPR001915">
    <property type="entry name" value="Peptidase_M48"/>
</dbReference>
<feature type="domain" description="PDZ" evidence="9">
    <location>
        <begin position="102"/>
        <end position="130"/>
    </location>
</feature>
<evidence type="ECO:0000256" key="6">
    <source>
        <dbReference type="RuleBase" id="RU003983"/>
    </source>
</evidence>
<comment type="cofactor">
    <cofactor evidence="6">
        <name>Zn(2+)</name>
        <dbReference type="ChEBI" id="CHEBI:29105"/>
    </cofactor>
    <text evidence="6">Binds 1 zinc ion per subunit.</text>
</comment>
<feature type="chain" id="PRO_5020907984" evidence="7">
    <location>
        <begin position="27"/>
        <end position="339"/>
    </location>
</feature>
<organism evidence="10 11">
    <name type="scientific">Sphingomonas desiccabilis</name>
    <dbReference type="NCBI Taxonomy" id="429134"/>
    <lineage>
        <taxon>Bacteria</taxon>
        <taxon>Pseudomonadati</taxon>
        <taxon>Pseudomonadota</taxon>
        <taxon>Alphaproteobacteria</taxon>
        <taxon>Sphingomonadales</taxon>
        <taxon>Sphingomonadaceae</taxon>
        <taxon>Sphingomonas</taxon>
    </lineage>
</organism>
<dbReference type="InterPro" id="IPR036034">
    <property type="entry name" value="PDZ_sf"/>
</dbReference>
<comment type="caution">
    <text evidence="10">The sequence shown here is derived from an EMBL/GenBank/DDBJ whole genome shotgun (WGS) entry which is preliminary data.</text>
</comment>
<dbReference type="Gene3D" id="2.30.42.10">
    <property type="match status" value="1"/>
</dbReference>
<dbReference type="PANTHER" id="PTHR22726">
    <property type="entry name" value="METALLOENDOPEPTIDASE OMA1"/>
    <property type="match status" value="1"/>
</dbReference>
<accession>A0A4Q2IZR2</accession>
<dbReference type="OrthoDB" id="7338723at2"/>
<dbReference type="GO" id="GO:0051603">
    <property type="term" value="P:proteolysis involved in protein catabolic process"/>
    <property type="evidence" value="ECO:0007669"/>
    <property type="project" value="TreeGrafter"/>
</dbReference>
<feature type="signal peptide" evidence="7">
    <location>
        <begin position="1"/>
        <end position="26"/>
    </location>
</feature>
<keyword evidence="3 6" id="KW-0378">Hydrolase</keyword>
<evidence type="ECO:0000256" key="1">
    <source>
        <dbReference type="ARBA" id="ARBA00022670"/>
    </source>
</evidence>
<comment type="similarity">
    <text evidence="6">Belongs to the peptidase M48 family.</text>
</comment>
<evidence type="ECO:0000256" key="5">
    <source>
        <dbReference type="ARBA" id="ARBA00023049"/>
    </source>
</evidence>
<evidence type="ECO:0000259" key="9">
    <source>
        <dbReference type="Pfam" id="PF17820"/>
    </source>
</evidence>
<dbReference type="PANTHER" id="PTHR22726:SF1">
    <property type="entry name" value="METALLOENDOPEPTIDASE OMA1, MITOCHONDRIAL"/>
    <property type="match status" value="1"/>
</dbReference>
<evidence type="ECO:0000313" key="10">
    <source>
        <dbReference type="EMBL" id="RXZ34711.1"/>
    </source>
</evidence>
<sequence length="339" mass="36479">MLAGGMPRFSPVLCALLLSFTTPAAAIGAFASAVSANDDLLALRTLDRRMETVGYRLAARAARLCPEKAPLPGFLLHDVSQYGESDRAEVRTTFGIGNAPSVLALAPDSPAAHAGLREDDGIVAIDGRPVPDLPSGTSGTFTRLVAVTDQLEKALAGGAVTLTVERSGARQEIRFTPEQGCPSRFQTRPSDTLDARANGDYVEATTAMVAYAGDDAELAAVLGHEMAHNILKHRARLNAAGIQRGLLQQFGRNARLTRNTEVEADRFGVYLMAHAGFDPQAAVRFWERYGREHGAGIFRAATHPSERRRIEIIKAEIARMRRLEQAGQEPLPDLGSQSD</sequence>
<keyword evidence="5 6" id="KW-0482">Metalloprotease</keyword>
<evidence type="ECO:0000256" key="7">
    <source>
        <dbReference type="SAM" id="SignalP"/>
    </source>
</evidence>
<keyword evidence="2" id="KW-0479">Metal-binding</keyword>
<keyword evidence="1 6" id="KW-0645">Protease</keyword>
<proteinExistence type="inferred from homology"/>
<dbReference type="SUPFAM" id="SSF50156">
    <property type="entry name" value="PDZ domain-like"/>
    <property type="match status" value="1"/>
</dbReference>
<dbReference type="GO" id="GO:0046872">
    <property type="term" value="F:metal ion binding"/>
    <property type="evidence" value="ECO:0007669"/>
    <property type="project" value="UniProtKB-KW"/>
</dbReference>
<dbReference type="CDD" id="cd07342">
    <property type="entry name" value="M48C_Oma1_like"/>
    <property type="match status" value="1"/>
</dbReference>
<feature type="domain" description="Peptidase M48" evidence="8">
    <location>
        <begin position="193"/>
        <end position="237"/>
    </location>
</feature>
<dbReference type="GO" id="GO:0004222">
    <property type="term" value="F:metalloendopeptidase activity"/>
    <property type="evidence" value="ECO:0007669"/>
    <property type="project" value="InterPro"/>
</dbReference>
<dbReference type="Pfam" id="PF17820">
    <property type="entry name" value="PDZ_6"/>
    <property type="match status" value="1"/>
</dbReference>
<name>A0A4Q2IZR2_9SPHN</name>
<reference evidence="10 11" key="1">
    <citation type="submission" date="2019-01" db="EMBL/GenBank/DDBJ databases">
        <title>Sphingomonas mucosissima sp. nov. and Sphingomonas desiccabilis sp. nov., from biological soil crusts in the Colorado Plateau, USA.</title>
        <authorList>
            <person name="Zhu D."/>
        </authorList>
    </citation>
    <scope>NUCLEOTIDE SEQUENCE [LARGE SCALE GENOMIC DNA]</scope>
    <source>
        <strain evidence="10 11">CP1D</strain>
    </source>
</reference>
<evidence type="ECO:0000256" key="3">
    <source>
        <dbReference type="ARBA" id="ARBA00022801"/>
    </source>
</evidence>
<dbReference type="AlphaFoldDB" id="A0A4Q2IZR2"/>
<protein>
    <submittedName>
        <fullName evidence="10">PDZ domain-containing protein</fullName>
    </submittedName>
</protein>
<feature type="domain" description="Peptidase M48" evidence="8">
    <location>
        <begin position="254"/>
        <end position="315"/>
    </location>
</feature>
<keyword evidence="11" id="KW-1185">Reference proteome</keyword>
<keyword evidence="7" id="KW-0732">Signal</keyword>